<accession>A0A7S3DT70</accession>
<dbReference type="InterPro" id="IPR053229">
    <property type="entry name" value="NADH-Q_oxidrdct_subunit"/>
</dbReference>
<protein>
    <recommendedName>
        <fullName evidence="2">NADH-ubiquinone oxidoreductase 21kDa subunit N-terminal domain-containing protein</fullName>
    </recommendedName>
</protein>
<reference evidence="3" key="1">
    <citation type="submission" date="2021-01" db="EMBL/GenBank/DDBJ databases">
        <authorList>
            <person name="Corre E."/>
            <person name="Pelletier E."/>
            <person name="Niang G."/>
            <person name="Scheremetjew M."/>
            <person name="Finn R."/>
            <person name="Kale V."/>
            <person name="Holt S."/>
            <person name="Cochrane G."/>
            <person name="Meng A."/>
            <person name="Brown T."/>
            <person name="Cohen L."/>
        </authorList>
    </citation>
    <scope>NUCLEOTIDE SEQUENCE</scope>
    <source>
        <strain evidence="3">CCMP125</strain>
    </source>
</reference>
<name>A0A7S3DT70_9STRA</name>
<dbReference type="PANTHER" id="PTHR34062">
    <property type="entry name" value="OXIDOREDUCTASE 21 KDA SUBUNIT, PUTATIVE (AFU_ORTHOLOGUE AFUA_4G04750)-RELATED"/>
    <property type="match status" value="1"/>
</dbReference>
<dbReference type="PANTHER" id="PTHR34062:SF1">
    <property type="entry name" value="NADH-UBIQUINONE OXIDOREDUCTASE 21KDA SUBUNIT N-TERMINAL DOMAIN-CONTAINING PROTEIN"/>
    <property type="match status" value="1"/>
</dbReference>
<organism evidence="3">
    <name type="scientific">Entomoneis paludosa</name>
    <dbReference type="NCBI Taxonomy" id="265537"/>
    <lineage>
        <taxon>Eukaryota</taxon>
        <taxon>Sar</taxon>
        <taxon>Stramenopiles</taxon>
        <taxon>Ochrophyta</taxon>
        <taxon>Bacillariophyta</taxon>
        <taxon>Bacillariophyceae</taxon>
        <taxon>Bacillariophycidae</taxon>
        <taxon>Entomoneidaceae</taxon>
        <taxon>Entomoneis</taxon>
    </lineage>
</organism>
<evidence type="ECO:0000313" key="3">
    <source>
        <dbReference type="EMBL" id="CAD9979499.1"/>
    </source>
</evidence>
<evidence type="ECO:0000256" key="1">
    <source>
        <dbReference type="SAM" id="Phobius"/>
    </source>
</evidence>
<keyword evidence="1" id="KW-0472">Membrane</keyword>
<dbReference type="AlphaFoldDB" id="A0A7S3DT70"/>
<keyword evidence="1" id="KW-1133">Transmembrane helix</keyword>
<gene>
    <name evidence="3" type="ORF">APAL1065_LOCUS18971</name>
</gene>
<feature type="transmembrane region" description="Helical" evidence="1">
    <location>
        <begin position="50"/>
        <end position="69"/>
    </location>
</feature>
<keyword evidence="1" id="KW-0812">Transmembrane</keyword>
<feature type="domain" description="NADH-ubiquinone oxidoreductase 21kDa subunit N-terminal" evidence="2">
    <location>
        <begin position="6"/>
        <end position="80"/>
    </location>
</feature>
<sequence length="101" mass="11272">MPRELYPMLDDDPSVVGAYSTMRFSDYAFIGGMTSGSWVLGFLRGRPIRHAGAGMMATIGFTFGTFYVLQSCRNRLLGVVPNEPEQKLFPPGTDLRVKYEN</sequence>
<dbReference type="Pfam" id="PF10785">
    <property type="entry name" value="NADH-u_ox-rdase"/>
    <property type="match status" value="1"/>
</dbReference>
<dbReference type="InterPro" id="IPR019721">
    <property type="entry name" value="NADH-UbQ_OxRdtase_su21_N"/>
</dbReference>
<evidence type="ECO:0000259" key="2">
    <source>
        <dbReference type="Pfam" id="PF10785"/>
    </source>
</evidence>
<proteinExistence type="predicted"/>
<dbReference type="EMBL" id="HBHT01028231">
    <property type="protein sequence ID" value="CAD9979499.1"/>
    <property type="molecule type" value="Transcribed_RNA"/>
</dbReference>